<dbReference type="AlphaFoldDB" id="A0A4S2L0H4"/>
<keyword evidence="2" id="KW-1185">Reference proteome</keyword>
<name>A0A4S2L0H4_9HYME</name>
<reference evidence="1 2" key="1">
    <citation type="journal article" date="2019" name="Philos. Trans. R. Soc. Lond., B, Biol. Sci.">
        <title>Ant behaviour and brain gene expression of defending hosts depend on the ecological success of the intruding social parasite.</title>
        <authorList>
            <person name="Kaur R."/>
            <person name="Stoldt M."/>
            <person name="Jongepier E."/>
            <person name="Feldmeyer B."/>
            <person name="Menzel F."/>
            <person name="Bornberg-Bauer E."/>
            <person name="Foitzik S."/>
        </authorList>
    </citation>
    <scope>NUCLEOTIDE SEQUENCE [LARGE SCALE GENOMIC DNA]</scope>
    <source>
        <tissue evidence="1">Whole body</tissue>
    </source>
</reference>
<accession>A0A4S2L0H4</accession>
<evidence type="ECO:0000313" key="2">
    <source>
        <dbReference type="Proteomes" id="UP000310200"/>
    </source>
</evidence>
<gene>
    <name evidence="1" type="ORF">DBV15_01873</name>
</gene>
<sequence>MTRKGLHKCNITAFVRDHVTMPGRTRNFVTNVTFHCHKHDDVTHVLPTIQSFVMEKEKDAYGIISLYLLRRIVILTCLSQQLVVSTVEIILGIYIYDRCTLSLTGVEDLRDSALPSPRAIDTPGKRCRDKKGIKTRIHANRLFPELPSAHCALAEKSKKVRAISRCTMPRPPPPAPYLVQLLFNRYKQVISTSSDRPVECYFRMEFSNYPPSPRASCDAAADSLCSEKYHLKKIPLEVAKGTISPNLATVRLYHSNKHSVAREVTSKNCYKGKEFLNAPKLATSRSCRYFSASVFVSAGCTGYVCEYKRKISIHFIFNIVILSQKMRERKGSFRKAKGTQKSCLSTIYIGIYEFFYRVNFHVQENTLEQFNIPQVRNRAGEDYHIAITLYKDDQFNNADKRQEILEFLEPIHFVALVIKYKKNEREKTLDTLSKSTSQGELFPTLVSSVSNHHNPAPLPAIPFSSYLVGSRHPRIFFGFFVSYEYNEVGYSLVERSLITLHRSFSTSRMALLKLAPLLKEMMRRQGFVNPFNDMPGIRMLLEECQSRVSRIRKTIVLPVMPGAHTTARATKYMVIPDAGKIVVGKRLIKCWFSLPYARTKEPALYLIPLRFSHINEGSVLDMILTFYNNSDYSISFSIMMALRQPLILSRDETDLNSLSALDLPQLFWHTDEL</sequence>
<dbReference type="EMBL" id="QBLH01000889">
    <property type="protein sequence ID" value="TGZ53827.1"/>
    <property type="molecule type" value="Genomic_DNA"/>
</dbReference>
<evidence type="ECO:0000313" key="1">
    <source>
        <dbReference type="EMBL" id="TGZ53827.1"/>
    </source>
</evidence>
<proteinExistence type="predicted"/>
<organism evidence="1 2">
    <name type="scientific">Temnothorax longispinosus</name>
    <dbReference type="NCBI Taxonomy" id="300112"/>
    <lineage>
        <taxon>Eukaryota</taxon>
        <taxon>Metazoa</taxon>
        <taxon>Ecdysozoa</taxon>
        <taxon>Arthropoda</taxon>
        <taxon>Hexapoda</taxon>
        <taxon>Insecta</taxon>
        <taxon>Pterygota</taxon>
        <taxon>Neoptera</taxon>
        <taxon>Endopterygota</taxon>
        <taxon>Hymenoptera</taxon>
        <taxon>Apocrita</taxon>
        <taxon>Aculeata</taxon>
        <taxon>Formicoidea</taxon>
        <taxon>Formicidae</taxon>
        <taxon>Myrmicinae</taxon>
        <taxon>Temnothorax</taxon>
    </lineage>
</organism>
<comment type="caution">
    <text evidence="1">The sequence shown here is derived from an EMBL/GenBank/DDBJ whole genome shotgun (WGS) entry which is preliminary data.</text>
</comment>
<protein>
    <submittedName>
        <fullName evidence="1">Uncharacterized protein</fullName>
    </submittedName>
</protein>
<dbReference type="Proteomes" id="UP000310200">
    <property type="component" value="Unassembled WGS sequence"/>
</dbReference>